<dbReference type="PANTHER" id="PTHR21716">
    <property type="entry name" value="TRANSMEMBRANE PROTEIN"/>
    <property type="match status" value="1"/>
</dbReference>
<evidence type="ECO:0000256" key="3">
    <source>
        <dbReference type="ARBA" id="ARBA00022692"/>
    </source>
</evidence>
<evidence type="ECO:0000256" key="2">
    <source>
        <dbReference type="ARBA" id="ARBA00009773"/>
    </source>
</evidence>
<comment type="caution">
    <text evidence="6">The sequence shown here is derived from an EMBL/GenBank/DDBJ whole genome shotgun (WGS) entry which is preliminary data.</text>
</comment>
<accession>A0AAV8PNL4</accession>
<keyword evidence="4" id="KW-1133">Transmembrane helix</keyword>
<proteinExistence type="inferred from homology"/>
<comment type="similarity">
    <text evidence="2">Belongs to the autoinducer-2 exporter (AI-2E) (TC 2.A.86) family.</text>
</comment>
<gene>
    <name evidence="6" type="ORF">OPV22_032828</name>
</gene>
<evidence type="ECO:0000256" key="4">
    <source>
        <dbReference type="ARBA" id="ARBA00022989"/>
    </source>
</evidence>
<evidence type="ECO:0000313" key="6">
    <source>
        <dbReference type="EMBL" id="KAJ8459902.1"/>
    </source>
</evidence>
<protein>
    <submittedName>
        <fullName evidence="6">Uncharacterized protein</fullName>
    </submittedName>
</protein>
<dbReference type="PANTHER" id="PTHR21716:SF72">
    <property type="entry name" value="TRANSMEMBRANE PROTEIN C9ORF5 PROTEIN"/>
    <property type="match status" value="1"/>
</dbReference>
<sequence>MPPKSHVQKNNYAEWIGFKKWMDDNDLPGLVDQYSAKLYDTVWQQIDGLAVQYNLTDFANGFGHFLLSRSAHPSDETWTGLTRSPPHPYTVKLQALSMRVKNHEWAVIYRELDSIFGELLISSEDLDVKAKDLAFQVVQEDIPGHSAYLTGLSIIGGMTLFPNALEGAIMGSLIMTFVIALKNLYAEFVLAESTSFEGSTCYSPDFSLGMPIYGIIMIRLKIPVRSVHTIQN</sequence>
<dbReference type="InterPro" id="IPR002549">
    <property type="entry name" value="AI-2E-like"/>
</dbReference>
<dbReference type="Proteomes" id="UP001222027">
    <property type="component" value="Unassembled WGS sequence"/>
</dbReference>
<evidence type="ECO:0000256" key="1">
    <source>
        <dbReference type="ARBA" id="ARBA00004141"/>
    </source>
</evidence>
<dbReference type="AlphaFoldDB" id="A0AAV8PNL4"/>
<evidence type="ECO:0000313" key="7">
    <source>
        <dbReference type="Proteomes" id="UP001222027"/>
    </source>
</evidence>
<evidence type="ECO:0000256" key="5">
    <source>
        <dbReference type="ARBA" id="ARBA00023136"/>
    </source>
</evidence>
<organism evidence="6 7">
    <name type="scientific">Ensete ventricosum</name>
    <name type="common">Abyssinian banana</name>
    <name type="synonym">Musa ensete</name>
    <dbReference type="NCBI Taxonomy" id="4639"/>
    <lineage>
        <taxon>Eukaryota</taxon>
        <taxon>Viridiplantae</taxon>
        <taxon>Streptophyta</taxon>
        <taxon>Embryophyta</taxon>
        <taxon>Tracheophyta</taxon>
        <taxon>Spermatophyta</taxon>
        <taxon>Magnoliopsida</taxon>
        <taxon>Liliopsida</taxon>
        <taxon>Zingiberales</taxon>
        <taxon>Musaceae</taxon>
        <taxon>Ensete</taxon>
    </lineage>
</organism>
<keyword evidence="3" id="KW-0812">Transmembrane</keyword>
<keyword evidence="5" id="KW-0472">Membrane</keyword>
<dbReference type="GO" id="GO:0016020">
    <property type="term" value="C:membrane"/>
    <property type="evidence" value="ECO:0007669"/>
    <property type="project" value="UniProtKB-SubCell"/>
</dbReference>
<dbReference type="EMBL" id="JAQQAF010000009">
    <property type="protein sequence ID" value="KAJ8459902.1"/>
    <property type="molecule type" value="Genomic_DNA"/>
</dbReference>
<keyword evidence="7" id="KW-1185">Reference proteome</keyword>
<reference evidence="6 7" key="1">
    <citation type="submission" date="2022-12" db="EMBL/GenBank/DDBJ databases">
        <title>Chromosome-scale assembly of the Ensete ventricosum genome.</title>
        <authorList>
            <person name="Dussert Y."/>
            <person name="Stocks J."/>
            <person name="Wendawek A."/>
            <person name="Woldeyes F."/>
            <person name="Nichols R.A."/>
            <person name="Borrell J.S."/>
        </authorList>
    </citation>
    <scope>NUCLEOTIDE SEQUENCE [LARGE SCALE GENOMIC DNA]</scope>
    <source>
        <strain evidence="7">cv. Maze</strain>
        <tissue evidence="6">Seeds</tissue>
    </source>
</reference>
<comment type="subcellular location">
    <subcellularLocation>
        <location evidence="1">Membrane</location>
        <topology evidence="1">Multi-pass membrane protein</topology>
    </subcellularLocation>
</comment>
<name>A0AAV8PNL4_ENSVE</name>